<proteinExistence type="predicted"/>
<reference evidence="1" key="1">
    <citation type="submission" date="2021-05" db="EMBL/GenBank/DDBJ databases">
        <authorList>
            <person name="Scholz U."/>
            <person name="Mascher M."/>
            <person name="Fiebig A."/>
        </authorList>
    </citation>
    <scope>NUCLEOTIDE SEQUENCE [LARGE SCALE GENOMIC DNA]</scope>
</reference>
<evidence type="ECO:0000313" key="1">
    <source>
        <dbReference type="EnsemblPlants" id="AVESA.00010b.r2.2CG0326720.1.CDS"/>
    </source>
</evidence>
<evidence type="ECO:0000313" key="2">
    <source>
        <dbReference type="Proteomes" id="UP001732700"/>
    </source>
</evidence>
<accession>A0ACD5UXT2</accession>
<name>A0ACD5UXT2_AVESA</name>
<organism evidence="1 2">
    <name type="scientific">Avena sativa</name>
    <name type="common">Oat</name>
    <dbReference type="NCBI Taxonomy" id="4498"/>
    <lineage>
        <taxon>Eukaryota</taxon>
        <taxon>Viridiplantae</taxon>
        <taxon>Streptophyta</taxon>
        <taxon>Embryophyta</taxon>
        <taxon>Tracheophyta</taxon>
        <taxon>Spermatophyta</taxon>
        <taxon>Magnoliopsida</taxon>
        <taxon>Liliopsida</taxon>
        <taxon>Poales</taxon>
        <taxon>Poaceae</taxon>
        <taxon>BOP clade</taxon>
        <taxon>Pooideae</taxon>
        <taxon>Poodae</taxon>
        <taxon>Poeae</taxon>
        <taxon>Poeae Chloroplast Group 1 (Aveneae type)</taxon>
        <taxon>Aveninae</taxon>
        <taxon>Avena</taxon>
    </lineage>
</organism>
<dbReference type="EnsemblPlants" id="AVESA.00010b.r2.2CG0326720.1">
    <property type="protein sequence ID" value="AVESA.00010b.r2.2CG0326720.1.CDS"/>
    <property type="gene ID" value="AVESA.00010b.r2.2CG0326720"/>
</dbReference>
<protein>
    <submittedName>
        <fullName evidence="1">Uncharacterized protein</fullName>
    </submittedName>
</protein>
<keyword evidence="2" id="KW-1185">Reference proteome</keyword>
<sequence length="270" mass="29963">MRFCQQCSRFQPLKEFDETKRSCRKRLDGHNRRRRKPQPDTMNWARFMTSQQGGTRLSSFPAARPEQNWPGIMGTENLHYTHQLLGISNRPHFVGSGSTNGREGWHFPFQQEGGMNFATGVALETCVYQPLLETVAPLESSSSNSSRMFSDGMLTPPVLHSDCALSLLSAPAHLSGIDASQMVQQTQHIPIVQPLFSNMQLSSSSSWFSRSHASTGTVPATGYSCSVVVNEQLTPALRSDNNDMNHNGIYHFGLEGSSDSAPPSPPFPWY</sequence>
<reference evidence="1" key="2">
    <citation type="submission" date="2025-09" db="UniProtKB">
        <authorList>
            <consortium name="EnsemblPlants"/>
        </authorList>
    </citation>
    <scope>IDENTIFICATION</scope>
</reference>
<dbReference type="Proteomes" id="UP001732700">
    <property type="component" value="Chromosome 2C"/>
</dbReference>